<dbReference type="PANTHER" id="PTHR30146:SF2">
    <property type="entry name" value="HTH-TYPE TRANSCRIPTIONAL REGULATOR GNTR"/>
    <property type="match status" value="1"/>
</dbReference>
<organism evidence="6 8">
    <name type="scientific">Iodobacter fluviatilis</name>
    <dbReference type="NCBI Taxonomy" id="537"/>
    <lineage>
        <taxon>Bacteria</taxon>
        <taxon>Pseudomonadati</taxon>
        <taxon>Pseudomonadota</taxon>
        <taxon>Betaproteobacteria</taxon>
        <taxon>Neisseriales</taxon>
        <taxon>Chitinibacteraceae</taxon>
        <taxon>Iodobacter</taxon>
    </lineage>
</organism>
<dbReference type="SUPFAM" id="SSF47413">
    <property type="entry name" value="lambda repressor-like DNA-binding domains"/>
    <property type="match status" value="1"/>
</dbReference>
<reference evidence="7 9" key="2">
    <citation type="submission" date="2019-03" db="EMBL/GenBank/DDBJ databases">
        <title>Genomic Encyclopedia of Type Strains, Phase IV (KMG-IV): sequencing the most valuable type-strain genomes for metagenomic binning, comparative biology and taxonomic classification.</title>
        <authorList>
            <person name="Goeker M."/>
        </authorList>
    </citation>
    <scope>NUCLEOTIDE SEQUENCE [LARGE SCALE GENOMIC DNA]</scope>
    <source>
        <strain evidence="7 9">DSM 3764</strain>
    </source>
</reference>
<keyword evidence="3" id="KW-0804">Transcription</keyword>
<keyword evidence="9" id="KW-1185">Reference proteome</keyword>
<feature type="domain" description="HTH cro/C1-type" evidence="5">
    <location>
        <begin position="9"/>
        <end position="52"/>
    </location>
</feature>
<dbReference type="EMBL" id="SMBT01000001">
    <property type="protein sequence ID" value="TCU90126.1"/>
    <property type="molecule type" value="Genomic_DNA"/>
</dbReference>
<dbReference type="InterPro" id="IPR001387">
    <property type="entry name" value="Cro/C1-type_HTH"/>
</dbReference>
<dbReference type="Proteomes" id="UP000295794">
    <property type="component" value="Unassembled WGS sequence"/>
</dbReference>
<dbReference type="CDD" id="cd01392">
    <property type="entry name" value="HTH_LacI"/>
    <property type="match status" value="1"/>
</dbReference>
<dbReference type="InterPro" id="IPR010982">
    <property type="entry name" value="Lambda_DNA-bd_dom_sf"/>
</dbReference>
<evidence type="ECO:0000313" key="6">
    <source>
        <dbReference type="EMBL" id="STQ89153.1"/>
    </source>
</evidence>
<dbReference type="PROSITE" id="PS50932">
    <property type="entry name" value="HTH_LACI_2"/>
    <property type="match status" value="1"/>
</dbReference>
<dbReference type="InterPro" id="IPR001761">
    <property type="entry name" value="Peripla_BP/Lac1_sug-bd_dom"/>
</dbReference>
<dbReference type="OrthoDB" id="8770688at2"/>
<dbReference type="Pfam" id="PF00356">
    <property type="entry name" value="LacI"/>
    <property type="match status" value="1"/>
</dbReference>
<dbReference type="Gene3D" id="1.10.260.40">
    <property type="entry name" value="lambda repressor-like DNA-binding domains"/>
    <property type="match status" value="1"/>
</dbReference>
<evidence type="ECO:0000313" key="7">
    <source>
        <dbReference type="EMBL" id="TCU90126.1"/>
    </source>
</evidence>
<dbReference type="GO" id="GO:0003700">
    <property type="term" value="F:DNA-binding transcription factor activity"/>
    <property type="evidence" value="ECO:0007669"/>
    <property type="project" value="TreeGrafter"/>
</dbReference>
<dbReference type="GO" id="GO:0000976">
    <property type="term" value="F:transcription cis-regulatory region binding"/>
    <property type="evidence" value="ECO:0007669"/>
    <property type="project" value="TreeGrafter"/>
</dbReference>
<dbReference type="InterPro" id="IPR028082">
    <property type="entry name" value="Peripla_BP_I"/>
</dbReference>
<reference evidence="6 8" key="1">
    <citation type="submission" date="2018-06" db="EMBL/GenBank/DDBJ databases">
        <authorList>
            <consortium name="Pathogen Informatics"/>
            <person name="Doyle S."/>
        </authorList>
    </citation>
    <scope>NUCLEOTIDE SEQUENCE [LARGE SCALE GENOMIC DNA]</scope>
    <source>
        <strain evidence="6 8">NCTC11159</strain>
    </source>
</reference>
<dbReference type="PROSITE" id="PS50943">
    <property type="entry name" value="HTH_CROC1"/>
    <property type="match status" value="1"/>
</dbReference>
<dbReference type="Gene3D" id="3.40.50.2300">
    <property type="match status" value="2"/>
</dbReference>
<evidence type="ECO:0000259" key="5">
    <source>
        <dbReference type="PROSITE" id="PS50943"/>
    </source>
</evidence>
<sequence>MNHKARRPTLQDVADKVGASKMTVSRYLREPQQVAEATAKKIAIAMEELGYIHNRVPDMLANAKSRAIGVLLPSMSNQVFSSVVRGIESVSGPAGLHALYGHYGYSMEREEQQIAQLLSFNVDGLILSETQHTDRTLRMLETAAIPVMEVMELPEHPIDLAVGLNHTAAAQEIVGLMIAKGRKRIAYLAARLDHRTRQREAGYLAALTEAGLTPILIHTDQPSSFTLGGQLLRNALQAAPDLDGVFCTNDDIAAGAMLACQAMGLSVPEQISVAGFNALDIGHALAPQLASVITPREAIGRVAAERLIGRMEGKVYPDKVLDMSYEIFLGQSV</sequence>
<gene>
    <name evidence="6" type="primary">gntR</name>
    <name evidence="7" type="ORF">EV682_101145</name>
    <name evidence="6" type="ORF">NCTC11159_00164</name>
</gene>
<dbReference type="EMBL" id="UGHR01000001">
    <property type="protein sequence ID" value="STQ89153.1"/>
    <property type="molecule type" value="Genomic_DNA"/>
</dbReference>
<dbReference type="CDD" id="cd01575">
    <property type="entry name" value="PBP1_GntR"/>
    <property type="match status" value="1"/>
</dbReference>
<protein>
    <submittedName>
        <fullName evidence="6">Gluconate utilization system GNT-I transcriptional repressor</fullName>
    </submittedName>
    <submittedName>
        <fullName evidence="7">LacI family transcriptional regulator</fullName>
    </submittedName>
</protein>
<dbReference type="RefSeq" id="WP_115225640.1">
    <property type="nucleotide sequence ID" value="NZ_CAWOLO010000001.1"/>
</dbReference>
<keyword evidence="2" id="KW-0238">DNA-binding</keyword>
<dbReference type="PANTHER" id="PTHR30146">
    <property type="entry name" value="LACI-RELATED TRANSCRIPTIONAL REPRESSOR"/>
    <property type="match status" value="1"/>
</dbReference>
<accession>A0A377Q2I5</accession>
<name>A0A377Q2I5_9NEIS</name>
<feature type="domain" description="HTH lacI-type" evidence="4">
    <location>
        <begin position="8"/>
        <end position="62"/>
    </location>
</feature>
<evidence type="ECO:0000256" key="1">
    <source>
        <dbReference type="ARBA" id="ARBA00023015"/>
    </source>
</evidence>
<evidence type="ECO:0000259" key="4">
    <source>
        <dbReference type="PROSITE" id="PS50932"/>
    </source>
</evidence>
<dbReference type="InterPro" id="IPR000843">
    <property type="entry name" value="HTH_LacI"/>
</dbReference>
<dbReference type="SMART" id="SM00354">
    <property type="entry name" value="HTH_LACI"/>
    <property type="match status" value="1"/>
</dbReference>
<dbReference type="Proteomes" id="UP000255108">
    <property type="component" value="Unassembled WGS sequence"/>
</dbReference>
<dbReference type="SUPFAM" id="SSF53822">
    <property type="entry name" value="Periplasmic binding protein-like I"/>
    <property type="match status" value="1"/>
</dbReference>
<evidence type="ECO:0000256" key="3">
    <source>
        <dbReference type="ARBA" id="ARBA00023163"/>
    </source>
</evidence>
<dbReference type="AlphaFoldDB" id="A0A377Q2I5"/>
<evidence type="ECO:0000313" key="8">
    <source>
        <dbReference type="Proteomes" id="UP000255108"/>
    </source>
</evidence>
<proteinExistence type="predicted"/>
<dbReference type="Pfam" id="PF00532">
    <property type="entry name" value="Peripla_BP_1"/>
    <property type="match status" value="1"/>
</dbReference>
<evidence type="ECO:0000313" key="9">
    <source>
        <dbReference type="Proteomes" id="UP000295794"/>
    </source>
</evidence>
<keyword evidence="1" id="KW-0805">Transcription regulation</keyword>
<evidence type="ECO:0000256" key="2">
    <source>
        <dbReference type="ARBA" id="ARBA00023125"/>
    </source>
</evidence>